<organism evidence="2 3">
    <name type="scientific">Nesidiocoris tenuis</name>
    <dbReference type="NCBI Taxonomy" id="355587"/>
    <lineage>
        <taxon>Eukaryota</taxon>
        <taxon>Metazoa</taxon>
        <taxon>Ecdysozoa</taxon>
        <taxon>Arthropoda</taxon>
        <taxon>Hexapoda</taxon>
        <taxon>Insecta</taxon>
        <taxon>Pterygota</taxon>
        <taxon>Neoptera</taxon>
        <taxon>Paraneoptera</taxon>
        <taxon>Hemiptera</taxon>
        <taxon>Heteroptera</taxon>
        <taxon>Panheteroptera</taxon>
        <taxon>Cimicomorpha</taxon>
        <taxon>Miridae</taxon>
        <taxon>Dicyphina</taxon>
        <taxon>Nesidiocoris</taxon>
    </lineage>
</organism>
<name>A0ABN7B1T3_9HEMI</name>
<evidence type="ECO:0000256" key="1">
    <source>
        <dbReference type="SAM" id="MobiDB-lite"/>
    </source>
</evidence>
<accession>A0ABN7B1T3</accession>
<dbReference type="Proteomes" id="UP001307889">
    <property type="component" value="Chromosome 9"/>
</dbReference>
<sequence length="80" mass="9230">MLARSTTKDALTMGQKKSTYSTPRASGSKDPRPRHVLLCLELLEDVKGQEQMPQCKQDLLNWPYSARELRECPEQLEPWL</sequence>
<keyword evidence="3" id="KW-1185">Reference proteome</keyword>
<evidence type="ECO:0000313" key="2">
    <source>
        <dbReference type="EMBL" id="BES98379.1"/>
    </source>
</evidence>
<evidence type="ECO:0000313" key="3">
    <source>
        <dbReference type="Proteomes" id="UP001307889"/>
    </source>
</evidence>
<gene>
    <name evidence="2" type="ORF">NTJ_11194</name>
</gene>
<reference evidence="2 3" key="1">
    <citation type="submission" date="2023-09" db="EMBL/GenBank/DDBJ databases">
        <title>Nesidiocoris tenuis whole genome shotgun sequence.</title>
        <authorList>
            <person name="Shibata T."/>
            <person name="Shimoda M."/>
            <person name="Kobayashi T."/>
            <person name="Uehara T."/>
        </authorList>
    </citation>
    <scope>NUCLEOTIDE SEQUENCE [LARGE SCALE GENOMIC DNA]</scope>
    <source>
        <strain evidence="2 3">Japan</strain>
    </source>
</reference>
<feature type="compositionally biased region" description="Polar residues" evidence="1">
    <location>
        <begin position="1"/>
        <end position="25"/>
    </location>
</feature>
<proteinExistence type="predicted"/>
<feature type="region of interest" description="Disordered" evidence="1">
    <location>
        <begin position="1"/>
        <end position="32"/>
    </location>
</feature>
<dbReference type="EMBL" id="AP028917">
    <property type="protein sequence ID" value="BES98379.1"/>
    <property type="molecule type" value="Genomic_DNA"/>
</dbReference>
<protein>
    <submittedName>
        <fullName evidence="2">Uncharacterized protein</fullName>
    </submittedName>
</protein>